<feature type="compositionally biased region" description="Polar residues" evidence="2">
    <location>
        <begin position="100"/>
        <end position="112"/>
    </location>
</feature>
<comment type="caution">
    <text evidence="4">The sequence shown here is derived from an EMBL/GenBank/DDBJ whole genome shotgun (WGS) entry which is preliminary data.</text>
</comment>
<feature type="compositionally biased region" description="Basic residues" evidence="2">
    <location>
        <begin position="384"/>
        <end position="394"/>
    </location>
</feature>
<dbReference type="Proteomes" id="UP000664132">
    <property type="component" value="Unassembled WGS sequence"/>
</dbReference>
<name>A0A8H7W5F7_9HELO</name>
<dbReference type="AlphaFoldDB" id="A0A8H7W5F7"/>
<dbReference type="OrthoDB" id="5377952at2759"/>
<feature type="compositionally biased region" description="Acidic residues" evidence="2">
    <location>
        <begin position="301"/>
        <end position="316"/>
    </location>
</feature>
<sequence length="630" mass="69757">MASREDRIQSRLRGAQRREIKEVDFGLTFPALPSDASPPIEPPQSDLPQTQLPPQSSSRRTPARSPPLVPVVTQDIARISQSTNDANTSAKRRKLDTDITPASSRSTRSQNPPRRDIYAVETEHNAEPEQEDSSILEPAVATAEQDAVNHYQIDGPSDPSVLDVAEHSVALETTTIIEPEQPSTIASPARPTRTPLASQTFDEVTESPKHAPGSGRRQRVISATLQTSSHLQQIQNADSDARTATPPTRRKRKRGEASVSPPIRESQEPSAIDEIDELSPEQPIRRGRKPKVVQKPLLEQENTDNAEEGEAEAIDDEEAAAVLKKNRGRRTLQRFAAASPDLDTLNTSSLLQVGRSRKQQRAESSPVQQRNPKKPTSKPQQPKKTAKTSGKKLHAVGGPVPVTVHRLTLPPLYDEKETDADILNAEMPHIKRSGVSAIDVLSSICREIIDTQLGSLEQMGNSCEDSASRREYKTKWNAVEAFGKELQLRLLTQAINLDNAYCLERRVRDELRKKNALREEVLQVRKEREQVALRMDEIRLKHEREKTDAQSRDTLNAAVHDIEMAIEMGKSNQTSAEINHSTDLAGTELLIKRVAGEVSNKGDSGGILKQIKDFNAFLERAALALEAKKV</sequence>
<feature type="compositionally biased region" description="Basic and acidic residues" evidence="2">
    <location>
        <begin position="113"/>
        <end position="127"/>
    </location>
</feature>
<evidence type="ECO:0000256" key="1">
    <source>
        <dbReference type="SAM" id="Coils"/>
    </source>
</evidence>
<gene>
    <name evidence="4" type="ORF">IFR04_010832</name>
</gene>
<dbReference type="Pfam" id="PF20994">
    <property type="entry name" value="CENPU"/>
    <property type="match status" value="1"/>
</dbReference>
<keyword evidence="5" id="KW-1185">Reference proteome</keyword>
<protein>
    <recommendedName>
        <fullName evidence="3">Inner kinetochore subunit AME1 domain-containing protein</fullName>
    </recommendedName>
</protein>
<keyword evidence="1" id="KW-0175">Coiled coil</keyword>
<dbReference type="EMBL" id="JAFJYH010000200">
    <property type="protein sequence ID" value="KAG4416007.1"/>
    <property type="molecule type" value="Genomic_DNA"/>
</dbReference>
<dbReference type="InterPro" id="IPR048743">
    <property type="entry name" value="AME1"/>
</dbReference>
<feature type="coiled-coil region" evidence="1">
    <location>
        <begin position="507"/>
        <end position="534"/>
    </location>
</feature>
<evidence type="ECO:0000256" key="2">
    <source>
        <dbReference type="SAM" id="MobiDB-lite"/>
    </source>
</evidence>
<evidence type="ECO:0000259" key="3">
    <source>
        <dbReference type="Pfam" id="PF20994"/>
    </source>
</evidence>
<feature type="compositionally biased region" description="Polar residues" evidence="2">
    <location>
        <begin position="221"/>
        <end position="238"/>
    </location>
</feature>
<feature type="region of interest" description="Disordered" evidence="2">
    <location>
        <begin position="351"/>
        <end position="397"/>
    </location>
</feature>
<evidence type="ECO:0000313" key="4">
    <source>
        <dbReference type="EMBL" id="KAG4416007.1"/>
    </source>
</evidence>
<feature type="region of interest" description="Disordered" evidence="2">
    <location>
        <begin position="176"/>
        <end position="316"/>
    </location>
</feature>
<feature type="compositionally biased region" description="Polar residues" evidence="2">
    <location>
        <begin position="79"/>
        <end position="89"/>
    </location>
</feature>
<evidence type="ECO:0000313" key="5">
    <source>
        <dbReference type="Proteomes" id="UP000664132"/>
    </source>
</evidence>
<feature type="region of interest" description="Disordered" evidence="2">
    <location>
        <begin position="1"/>
        <end position="135"/>
    </location>
</feature>
<feature type="compositionally biased region" description="Polar residues" evidence="2">
    <location>
        <begin position="176"/>
        <end position="186"/>
    </location>
</feature>
<organism evidence="4 5">
    <name type="scientific">Cadophora malorum</name>
    <dbReference type="NCBI Taxonomy" id="108018"/>
    <lineage>
        <taxon>Eukaryota</taxon>
        <taxon>Fungi</taxon>
        <taxon>Dikarya</taxon>
        <taxon>Ascomycota</taxon>
        <taxon>Pezizomycotina</taxon>
        <taxon>Leotiomycetes</taxon>
        <taxon>Helotiales</taxon>
        <taxon>Ploettnerulaceae</taxon>
        <taxon>Cadophora</taxon>
    </lineage>
</organism>
<proteinExistence type="predicted"/>
<reference evidence="4" key="1">
    <citation type="submission" date="2021-02" db="EMBL/GenBank/DDBJ databases">
        <title>Genome sequence Cadophora malorum strain M34.</title>
        <authorList>
            <person name="Stefanovic E."/>
            <person name="Vu D."/>
            <person name="Scully C."/>
            <person name="Dijksterhuis J."/>
            <person name="Roader J."/>
            <person name="Houbraken J."/>
        </authorList>
    </citation>
    <scope>NUCLEOTIDE SEQUENCE</scope>
    <source>
        <strain evidence="4">M34</strain>
    </source>
</reference>
<feature type="domain" description="Inner kinetochore subunit AME1" evidence="3">
    <location>
        <begin position="433"/>
        <end position="620"/>
    </location>
</feature>
<accession>A0A8H7W5F7</accession>